<evidence type="ECO:0000313" key="1">
    <source>
        <dbReference type="EMBL" id="ABY46842.1"/>
    </source>
</evidence>
<dbReference type="AlphaFoldDB" id="A9VVM7"/>
<dbReference type="EMBL" id="CP000906">
    <property type="protein sequence ID" value="ABY46842.1"/>
    <property type="molecule type" value="Genomic_DNA"/>
</dbReference>
<dbReference type="HOGENOM" id="CLU_2448620_0_0_9"/>
<sequence length="89" mass="10437">MGNLGETIERLYIDDTIDITWHTFEKHTYFVVQGEDGRVFLRRKGTNRYAYRRPVLMNTIDLLDMIKGDMMGDMPIVESYVIYPKGSDI</sequence>
<geneLocation type="plasmid" evidence="1 2">
    <name>pBWB403</name>
</geneLocation>
<protein>
    <submittedName>
        <fullName evidence="1">Uncharacterized protein</fullName>
    </submittedName>
</protein>
<gene>
    <name evidence="1" type="ordered locus">BcerKBAB4_5348</name>
</gene>
<dbReference type="KEGG" id="bwe:BcerKBAB4_5348"/>
<dbReference type="Proteomes" id="UP000002154">
    <property type="component" value="Plasmid pBWB403"/>
</dbReference>
<evidence type="ECO:0000313" key="2">
    <source>
        <dbReference type="Proteomes" id="UP000002154"/>
    </source>
</evidence>
<accession>A9VVM7</accession>
<keyword evidence="1" id="KW-0614">Plasmid</keyword>
<dbReference type="RefSeq" id="WP_012260079.1">
    <property type="nucleotide sequence ID" value="NC_010182.1"/>
</dbReference>
<reference evidence="1 2" key="1">
    <citation type="journal article" date="2008" name="Chem. Biol. Interact.">
        <title>Extending the Bacillus cereus group genomics to putative food-borne pathogens of different toxicity.</title>
        <authorList>
            <person name="Lapidus A."/>
            <person name="Goltsman E."/>
            <person name="Auger S."/>
            <person name="Galleron N."/>
            <person name="Segurens B."/>
            <person name="Dossat C."/>
            <person name="Land M.L."/>
            <person name="Broussolle V."/>
            <person name="Brillard J."/>
            <person name="Guinebretiere M.H."/>
            <person name="Sanchis V."/>
            <person name="Nguen-The C."/>
            <person name="Lereclus D."/>
            <person name="Richardson P."/>
            <person name="Wincker P."/>
            <person name="Weissenbach J."/>
            <person name="Ehrlich S.D."/>
            <person name="Sorokin A."/>
        </authorList>
    </citation>
    <scope>NUCLEOTIDE SEQUENCE [LARGE SCALE GENOMIC DNA]</scope>
    <source>
        <strain evidence="2">KBAB4</strain>
        <plasmid evidence="1 2">pBWB403</plasmid>
    </source>
</reference>
<proteinExistence type="predicted"/>
<organism evidence="1 2">
    <name type="scientific">Bacillus mycoides (strain KBAB4)</name>
    <name type="common">Bacillus weihenstephanensis</name>
    <dbReference type="NCBI Taxonomy" id="315730"/>
    <lineage>
        <taxon>Bacteria</taxon>
        <taxon>Bacillati</taxon>
        <taxon>Bacillota</taxon>
        <taxon>Bacilli</taxon>
        <taxon>Bacillales</taxon>
        <taxon>Bacillaceae</taxon>
        <taxon>Bacillus</taxon>
        <taxon>Bacillus cereus group</taxon>
    </lineage>
</organism>
<name>A9VVM7_BACMK</name>